<accession>A0AA38F553</accession>
<evidence type="ECO:0000256" key="1">
    <source>
        <dbReference type="SAM" id="MobiDB-lite"/>
    </source>
</evidence>
<feature type="non-terminal residue" evidence="2">
    <location>
        <position position="1"/>
    </location>
</feature>
<feature type="region of interest" description="Disordered" evidence="1">
    <location>
        <begin position="1"/>
        <end position="29"/>
    </location>
</feature>
<dbReference type="Proteomes" id="UP000824469">
    <property type="component" value="Unassembled WGS sequence"/>
</dbReference>
<gene>
    <name evidence="2" type="ORF">KI387_042336</name>
</gene>
<proteinExistence type="predicted"/>
<evidence type="ECO:0000313" key="2">
    <source>
        <dbReference type="EMBL" id="KAH9292479.1"/>
    </source>
</evidence>
<protein>
    <submittedName>
        <fullName evidence="2">Uncharacterized protein</fullName>
    </submittedName>
</protein>
<dbReference type="EMBL" id="JAHRHJ020003128">
    <property type="protein sequence ID" value="KAH9292479.1"/>
    <property type="molecule type" value="Genomic_DNA"/>
</dbReference>
<feature type="non-terminal residue" evidence="2">
    <location>
        <position position="74"/>
    </location>
</feature>
<evidence type="ECO:0000313" key="3">
    <source>
        <dbReference type="Proteomes" id="UP000824469"/>
    </source>
</evidence>
<name>A0AA38F553_TAXCH</name>
<keyword evidence="3" id="KW-1185">Reference proteome</keyword>
<reference evidence="2 3" key="1">
    <citation type="journal article" date="2021" name="Nat. Plants">
        <title>The Taxus genome provides insights into paclitaxel biosynthesis.</title>
        <authorList>
            <person name="Xiong X."/>
            <person name="Gou J."/>
            <person name="Liao Q."/>
            <person name="Li Y."/>
            <person name="Zhou Q."/>
            <person name="Bi G."/>
            <person name="Li C."/>
            <person name="Du R."/>
            <person name="Wang X."/>
            <person name="Sun T."/>
            <person name="Guo L."/>
            <person name="Liang H."/>
            <person name="Lu P."/>
            <person name="Wu Y."/>
            <person name="Zhang Z."/>
            <person name="Ro D.K."/>
            <person name="Shang Y."/>
            <person name="Huang S."/>
            <person name="Yan J."/>
        </authorList>
    </citation>
    <scope>NUCLEOTIDE SEQUENCE [LARGE SCALE GENOMIC DNA]</scope>
    <source>
        <strain evidence="2">Ta-2019</strain>
    </source>
</reference>
<comment type="caution">
    <text evidence="2">The sequence shown here is derived from an EMBL/GenBank/DDBJ whole genome shotgun (WGS) entry which is preliminary data.</text>
</comment>
<sequence length="74" mass="8210">GFPFPSNRRTRSTSTPPVRDRSPTQPASPNLRALILAGVKVPLQVVFPRRMAQLPWGQRVGPLALAHPLHELPR</sequence>
<organism evidence="2 3">
    <name type="scientific">Taxus chinensis</name>
    <name type="common">Chinese yew</name>
    <name type="synonym">Taxus wallichiana var. chinensis</name>
    <dbReference type="NCBI Taxonomy" id="29808"/>
    <lineage>
        <taxon>Eukaryota</taxon>
        <taxon>Viridiplantae</taxon>
        <taxon>Streptophyta</taxon>
        <taxon>Embryophyta</taxon>
        <taxon>Tracheophyta</taxon>
        <taxon>Spermatophyta</taxon>
        <taxon>Pinopsida</taxon>
        <taxon>Pinidae</taxon>
        <taxon>Conifers II</taxon>
        <taxon>Cupressales</taxon>
        <taxon>Taxaceae</taxon>
        <taxon>Taxus</taxon>
    </lineage>
</organism>
<dbReference type="AlphaFoldDB" id="A0AA38F553"/>